<dbReference type="PANTHER" id="PTHR46340:SF1">
    <property type="entry name" value="UBX DOMAIN-CONTAINING PROTEIN 1"/>
    <property type="match status" value="1"/>
</dbReference>
<dbReference type="AlphaFoldDB" id="A0A0M0JVA0"/>
<evidence type="ECO:0000313" key="3">
    <source>
        <dbReference type="Proteomes" id="UP000037460"/>
    </source>
</evidence>
<sequence>MTDRAKDLEALKRKKPQEAAERERVLRQLEEDKAERQLKFQSPAAAAAALAQPIAEASSSRSAAEQSASAAEQSATLNIRTEEGAVRHTFSADTTLAQVRDWLLEEQRRRDHEVPPQGPGGSSHVLGDTESAEIARQGRENFQRQTARLREEARAIRMGDRMGDTGARTIIFFVSPMPRADFLSEGAMQTTLREAGLCPSGTLMLGCTIDDSVRLPTTTSDDV</sequence>
<dbReference type="GO" id="GO:0005737">
    <property type="term" value="C:cytoplasm"/>
    <property type="evidence" value="ECO:0007669"/>
    <property type="project" value="TreeGrafter"/>
</dbReference>
<evidence type="ECO:0000256" key="1">
    <source>
        <dbReference type="SAM" id="MobiDB-lite"/>
    </source>
</evidence>
<reference evidence="3" key="1">
    <citation type="journal article" date="2015" name="PLoS Genet.">
        <title>Genome Sequence and Transcriptome Analyses of Chrysochromulina tobin: Metabolic Tools for Enhanced Algal Fitness in the Prominent Order Prymnesiales (Haptophyceae).</title>
        <authorList>
            <person name="Hovde B.T."/>
            <person name="Deodato C.R."/>
            <person name="Hunsperger H.M."/>
            <person name="Ryken S.A."/>
            <person name="Yost W."/>
            <person name="Jha R.K."/>
            <person name="Patterson J."/>
            <person name="Monnat R.J. Jr."/>
            <person name="Barlow S.B."/>
            <person name="Starkenburg S.R."/>
            <person name="Cattolico R.A."/>
        </authorList>
    </citation>
    <scope>NUCLEOTIDE SEQUENCE</scope>
    <source>
        <strain evidence="3">CCMP291</strain>
    </source>
</reference>
<feature type="region of interest" description="Disordered" evidence="1">
    <location>
        <begin position="108"/>
        <end position="127"/>
    </location>
</feature>
<dbReference type="GO" id="GO:0031397">
    <property type="term" value="P:negative regulation of protein ubiquitination"/>
    <property type="evidence" value="ECO:0007669"/>
    <property type="project" value="TreeGrafter"/>
</dbReference>
<dbReference type="Proteomes" id="UP000037460">
    <property type="component" value="Unassembled WGS sequence"/>
</dbReference>
<dbReference type="GO" id="GO:0032435">
    <property type="term" value="P:negative regulation of proteasomal ubiquitin-dependent protein catabolic process"/>
    <property type="evidence" value="ECO:0007669"/>
    <property type="project" value="TreeGrafter"/>
</dbReference>
<keyword evidence="3" id="KW-1185">Reference proteome</keyword>
<evidence type="ECO:0000313" key="2">
    <source>
        <dbReference type="EMBL" id="KOO30616.1"/>
    </source>
</evidence>
<comment type="caution">
    <text evidence="2">The sequence shown here is derived from an EMBL/GenBank/DDBJ whole genome shotgun (WGS) entry which is preliminary data.</text>
</comment>
<dbReference type="GO" id="GO:0005634">
    <property type="term" value="C:nucleus"/>
    <property type="evidence" value="ECO:0007669"/>
    <property type="project" value="TreeGrafter"/>
</dbReference>
<organism evidence="2 3">
    <name type="scientific">Chrysochromulina tobinii</name>
    <dbReference type="NCBI Taxonomy" id="1460289"/>
    <lineage>
        <taxon>Eukaryota</taxon>
        <taxon>Haptista</taxon>
        <taxon>Haptophyta</taxon>
        <taxon>Prymnesiophyceae</taxon>
        <taxon>Prymnesiales</taxon>
        <taxon>Chrysochromulinaceae</taxon>
        <taxon>Chrysochromulina</taxon>
    </lineage>
</organism>
<dbReference type="Gene3D" id="3.10.20.90">
    <property type="entry name" value="Phosphatidylinositol 3-kinase Catalytic Subunit, Chain A, domain 1"/>
    <property type="match status" value="1"/>
</dbReference>
<dbReference type="EMBL" id="JWZX01002191">
    <property type="protein sequence ID" value="KOO30616.1"/>
    <property type="molecule type" value="Genomic_DNA"/>
</dbReference>
<dbReference type="SUPFAM" id="SSF54236">
    <property type="entry name" value="Ubiquitin-like"/>
    <property type="match status" value="1"/>
</dbReference>
<accession>A0A0M0JVA0</accession>
<dbReference type="GO" id="GO:1903094">
    <property type="term" value="P:negative regulation of protein K48-linked deubiquitination"/>
    <property type="evidence" value="ECO:0007669"/>
    <property type="project" value="TreeGrafter"/>
</dbReference>
<protein>
    <submittedName>
        <fullName evidence="2">Uncharacterized protein</fullName>
    </submittedName>
</protein>
<dbReference type="InterPro" id="IPR029071">
    <property type="entry name" value="Ubiquitin-like_domsf"/>
</dbReference>
<dbReference type="OrthoDB" id="8062037at2759"/>
<proteinExistence type="predicted"/>
<gene>
    <name evidence="2" type="ORF">Ctob_005928</name>
</gene>
<dbReference type="PANTHER" id="PTHR46340">
    <property type="entry name" value="UBX DOMAIN-CONTAINING PROTEIN 1"/>
    <property type="match status" value="1"/>
</dbReference>
<feature type="region of interest" description="Disordered" evidence="1">
    <location>
        <begin position="1"/>
        <end position="23"/>
    </location>
</feature>
<name>A0A0M0JVA0_9EUKA</name>
<dbReference type="GO" id="GO:0036435">
    <property type="term" value="F:K48-linked polyubiquitin modification-dependent protein binding"/>
    <property type="evidence" value="ECO:0007669"/>
    <property type="project" value="TreeGrafter"/>
</dbReference>